<dbReference type="InterPro" id="IPR015424">
    <property type="entry name" value="PyrdxlP-dep_Trfase"/>
</dbReference>
<dbReference type="EnsemblBacteria" id="ABM81254">
    <property type="protein sequence ID" value="ABM81254"/>
    <property type="gene ID" value="Hbut_1430"/>
</dbReference>
<comment type="similarity">
    <text evidence="6">Belongs to the class-III pyridoxal-phosphate-dependent aminotransferase family.</text>
</comment>
<dbReference type="RefSeq" id="WP_011822572.1">
    <property type="nucleotide sequence ID" value="NC_008818.1"/>
</dbReference>
<dbReference type="GO" id="GO:0042286">
    <property type="term" value="F:glutamate-1-semialdehyde 2,1-aminomutase activity"/>
    <property type="evidence" value="ECO:0007669"/>
    <property type="project" value="UniProtKB-EC"/>
</dbReference>
<sequence length="461" mass="52113">MVQLEEKLEEWWARLASEYEKRTPRSRELFERARRVLPGGTTYHIRFFKPYPVFIEHGLGPRVWDVDGNEYTDYWMGHGALILGHCPDLLEEAVRKALKASSHLGYENPYALEYAELLVQVLPGVEQVRFTNSGTEANMYAVRLARAYTGRKYIIKLEGAWHGGYDALHVGVTPPYEGPESLGLPEESIKYTLVAPFNDAGAVERLVKRYEVAAIWVEPVLGAGGGIEPEPGYLRELRRIADEAGALLVFDEVITGFRLALGGAQEYYNVKADIVVLGKIVGGGMPGAGAIASRAEVMELLDQLKRPKGRERSFHGGTFTGNPVTILTGYHTVKHLADNRGVYAEFNSLWDSVRRRIQEECESRDNICWATGTGSIVGIHFTRKRPRTAREALEERWSNKVYEVMHMYMRLNGILYMTEHMAHLLPSMAHSRRDADRFIEVFASFLDEIYRLVKKGALSTF</sequence>
<dbReference type="EMBL" id="CP000493">
    <property type="protein sequence ID" value="ABM81254.1"/>
    <property type="molecule type" value="Genomic_DNA"/>
</dbReference>
<dbReference type="HOGENOM" id="CLU_016922_1_5_2"/>
<comment type="catalytic activity">
    <reaction evidence="1">
        <text>(S)-4-amino-5-oxopentanoate = 5-aminolevulinate</text>
        <dbReference type="Rhea" id="RHEA:14265"/>
        <dbReference type="ChEBI" id="CHEBI:57501"/>
        <dbReference type="ChEBI" id="CHEBI:356416"/>
        <dbReference type="EC" id="5.4.3.8"/>
    </reaction>
</comment>
<dbReference type="InterPro" id="IPR015421">
    <property type="entry name" value="PyrdxlP-dep_Trfase_major"/>
</dbReference>
<proteinExistence type="inferred from homology"/>
<dbReference type="AlphaFoldDB" id="A2BMP3"/>
<accession>A2BMP3</accession>
<dbReference type="STRING" id="415426.Hbut_1430"/>
<dbReference type="Proteomes" id="UP000002593">
    <property type="component" value="Chromosome"/>
</dbReference>
<dbReference type="InterPro" id="IPR049704">
    <property type="entry name" value="Aminotrans_3_PPA_site"/>
</dbReference>
<name>A2BMP3_HYPBU</name>
<dbReference type="GO" id="GO:0030170">
    <property type="term" value="F:pyridoxal phosphate binding"/>
    <property type="evidence" value="ECO:0007669"/>
    <property type="project" value="InterPro"/>
</dbReference>
<dbReference type="PANTHER" id="PTHR43713:SF3">
    <property type="entry name" value="GLUTAMATE-1-SEMIALDEHYDE 2,1-AMINOMUTASE 1, CHLOROPLASTIC-RELATED"/>
    <property type="match status" value="1"/>
</dbReference>
<dbReference type="InterPro" id="IPR005814">
    <property type="entry name" value="Aminotrans_3"/>
</dbReference>
<dbReference type="InterPro" id="IPR015422">
    <property type="entry name" value="PyrdxlP-dep_Trfase_small"/>
</dbReference>
<dbReference type="Gene3D" id="3.40.640.10">
    <property type="entry name" value="Type I PLP-dependent aspartate aminotransferase-like (Major domain)"/>
    <property type="match status" value="1"/>
</dbReference>
<dbReference type="EC" id="5.4.3.8" evidence="7"/>
<comment type="cofactor">
    <cofactor evidence="2">
        <name>pyridoxal 5'-phosphate</name>
        <dbReference type="ChEBI" id="CHEBI:597326"/>
    </cofactor>
</comment>
<dbReference type="GeneID" id="4782005"/>
<keyword evidence="8" id="KW-1185">Reference proteome</keyword>
<dbReference type="Pfam" id="PF00202">
    <property type="entry name" value="Aminotran_3"/>
    <property type="match status" value="1"/>
</dbReference>
<evidence type="ECO:0000313" key="7">
    <source>
        <dbReference type="EMBL" id="ABM81254.1"/>
    </source>
</evidence>
<dbReference type="eggNOG" id="arCOG00918">
    <property type="taxonomic scope" value="Archaea"/>
</dbReference>
<dbReference type="GO" id="GO:0008483">
    <property type="term" value="F:transaminase activity"/>
    <property type="evidence" value="ECO:0007669"/>
    <property type="project" value="InterPro"/>
</dbReference>
<evidence type="ECO:0000313" key="8">
    <source>
        <dbReference type="Proteomes" id="UP000002593"/>
    </source>
</evidence>
<comment type="pathway">
    <text evidence="5">Porphyrin-containing compound metabolism.</text>
</comment>
<dbReference type="CDD" id="cd00610">
    <property type="entry name" value="OAT_like"/>
    <property type="match status" value="1"/>
</dbReference>
<dbReference type="PROSITE" id="PS00600">
    <property type="entry name" value="AA_TRANSFER_CLASS_3"/>
    <property type="match status" value="1"/>
</dbReference>
<protein>
    <submittedName>
        <fullName evidence="7">Glutamate-1-semialdehyde 2,1-aminomutase</fullName>
        <ecNumber evidence="7">5.4.3.8</ecNumber>
    </submittedName>
</protein>
<dbReference type="Gene3D" id="3.90.1150.10">
    <property type="entry name" value="Aspartate Aminotransferase, domain 1"/>
    <property type="match status" value="1"/>
</dbReference>
<evidence type="ECO:0000256" key="4">
    <source>
        <dbReference type="ARBA" id="ARBA00023235"/>
    </source>
</evidence>
<evidence type="ECO:0000256" key="1">
    <source>
        <dbReference type="ARBA" id="ARBA00001579"/>
    </source>
</evidence>
<keyword evidence="4 7" id="KW-0413">Isomerase</keyword>
<organism evidence="7 8">
    <name type="scientific">Hyperthermus butylicus (strain DSM 5456 / JCM 9403 / PLM1-5)</name>
    <dbReference type="NCBI Taxonomy" id="415426"/>
    <lineage>
        <taxon>Archaea</taxon>
        <taxon>Thermoproteota</taxon>
        <taxon>Thermoprotei</taxon>
        <taxon>Desulfurococcales</taxon>
        <taxon>Pyrodictiaceae</taxon>
        <taxon>Hyperthermus</taxon>
    </lineage>
</organism>
<dbReference type="KEGG" id="hbu:Hbut_1430"/>
<dbReference type="OrthoDB" id="6524at2157"/>
<dbReference type="SUPFAM" id="SSF53383">
    <property type="entry name" value="PLP-dependent transferases"/>
    <property type="match status" value="1"/>
</dbReference>
<gene>
    <name evidence="7" type="ordered locus">Hbut_1430</name>
</gene>
<evidence type="ECO:0000256" key="5">
    <source>
        <dbReference type="ARBA" id="ARBA00023444"/>
    </source>
</evidence>
<evidence type="ECO:0000256" key="2">
    <source>
        <dbReference type="ARBA" id="ARBA00001933"/>
    </source>
</evidence>
<evidence type="ECO:0000256" key="3">
    <source>
        <dbReference type="ARBA" id="ARBA00022898"/>
    </source>
</evidence>
<evidence type="ECO:0000256" key="6">
    <source>
        <dbReference type="RuleBase" id="RU003560"/>
    </source>
</evidence>
<reference evidence="7 8" key="1">
    <citation type="journal article" date="2007" name="Archaea">
        <title>The genome of Hyperthermus butylicus: a sulfur-reducing, peptide fermenting, neutrophilic Crenarchaeote growing up to 108 degrees C.</title>
        <authorList>
            <person name="Brugger K."/>
            <person name="Chen L."/>
            <person name="Stark M."/>
            <person name="Zibat A."/>
            <person name="Redder P."/>
            <person name="Ruepp A."/>
            <person name="Awayez M."/>
            <person name="She Q."/>
            <person name="Garrett R.A."/>
            <person name="Klenk H.P."/>
        </authorList>
    </citation>
    <scope>NUCLEOTIDE SEQUENCE [LARGE SCALE GENOMIC DNA]</scope>
    <source>
        <strain evidence="8">DSM 5456 / JCM 9403 / PLM1-5</strain>
    </source>
</reference>
<keyword evidence="3 6" id="KW-0663">Pyridoxal phosphate</keyword>
<dbReference type="PANTHER" id="PTHR43713">
    <property type="entry name" value="GLUTAMATE-1-SEMIALDEHYDE 2,1-AMINOMUTASE"/>
    <property type="match status" value="1"/>
</dbReference>